<protein>
    <submittedName>
        <fullName evidence="2">Uncharacterized protein</fullName>
    </submittedName>
</protein>
<evidence type="ECO:0000256" key="1">
    <source>
        <dbReference type="SAM" id="MobiDB-lite"/>
    </source>
</evidence>
<sequence length="43" mass="4829">MIGQGLVVEEHLDLVLLHAQPVTQNSPQVPHLRPRRAPNKLLL</sequence>
<name>A0A0E9UPJ3_ANGAN</name>
<evidence type="ECO:0000313" key="2">
    <source>
        <dbReference type="EMBL" id="JAH67696.1"/>
    </source>
</evidence>
<organism evidence="2">
    <name type="scientific">Anguilla anguilla</name>
    <name type="common">European freshwater eel</name>
    <name type="synonym">Muraena anguilla</name>
    <dbReference type="NCBI Taxonomy" id="7936"/>
    <lineage>
        <taxon>Eukaryota</taxon>
        <taxon>Metazoa</taxon>
        <taxon>Chordata</taxon>
        <taxon>Craniata</taxon>
        <taxon>Vertebrata</taxon>
        <taxon>Euteleostomi</taxon>
        <taxon>Actinopterygii</taxon>
        <taxon>Neopterygii</taxon>
        <taxon>Teleostei</taxon>
        <taxon>Anguilliformes</taxon>
        <taxon>Anguillidae</taxon>
        <taxon>Anguilla</taxon>
    </lineage>
</organism>
<dbReference type="EMBL" id="GBXM01040881">
    <property type="protein sequence ID" value="JAH67696.1"/>
    <property type="molecule type" value="Transcribed_RNA"/>
</dbReference>
<dbReference type="AlphaFoldDB" id="A0A0E9UPJ3"/>
<reference evidence="2" key="2">
    <citation type="journal article" date="2015" name="Fish Shellfish Immunol.">
        <title>Early steps in the European eel (Anguilla anguilla)-Vibrio vulnificus interaction in the gills: Role of the RtxA13 toxin.</title>
        <authorList>
            <person name="Callol A."/>
            <person name="Pajuelo D."/>
            <person name="Ebbesson L."/>
            <person name="Teles M."/>
            <person name="MacKenzie S."/>
            <person name="Amaro C."/>
        </authorList>
    </citation>
    <scope>NUCLEOTIDE SEQUENCE</scope>
</reference>
<feature type="region of interest" description="Disordered" evidence="1">
    <location>
        <begin position="23"/>
        <end position="43"/>
    </location>
</feature>
<reference evidence="2" key="1">
    <citation type="submission" date="2014-11" db="EMBL/GenBank/DDBJ databases">
        <authorList>
            <person name="Amaro Gonzalez C."/>
        </authorList>
    </citation>
    <scope>NUCLEOTIDE SEQUENCE</scope>
</reference>
<accession>A0A0E9UPJ3</accession>
<feature type="compositionally biased region" description="Basic residues" evidence="1">
    <location>
        <begin position="32"/>
        <end position="43"/>
    </location>
</feature>
<proteinExistence type="predicted"/>